<evidence type="ECO:0000313" key="1">
    <source>
        <dbReference type="EMBL" id="MPC75460.1"/>
    </source>
</evidence>
<proteinExistence type="predicted"/>
<comment type="caution">
    <text evidence="1">The sequence shown here is derived from an EMBL/GenBank/DDBJ whole genome shotgun (WGS) entry which is preliminary data.</text>
</comment>
<evidence type="ECO:0000313" key="2">
    <source>
        <dbReference type="Proteomes" id="UP000324222"/>
    </source>
</evidence>
<dbReference type="PANTHER" id="PTHR37162">
    <property type="entry name" value="HAT FAMILY DIMERISATION DOMAINCONTAINING PROTEIN-RELATED"/>
    <property type="match status" value="1"/>
</dbReference>
<sequence length="202" mass="23045">MKSFSDFAIPVGNIIGFGSDGCGTMMGAKQYVSSSYKAACPGIYIMKHCHSAHLCASEACKQLPQSIEELARDVHNTLKHSSKRMAQFCEFQEFAGVESLRILSPLRTRWLSYSAVTKRMLEQWGAQQLFFTELHHQQNKSYSHAVKNAYELLHDPFVRLHYCFLESVLPKFIHLNLLFQSEKVVINALHSQVCSLYKDVYC</sequence>
<keyword evidence="2" id="KW-1185">Reference proteome</keyword>
<organism evidence="1 2">
    <name type="scientific">Portunus trituberculatus</name>
    <name type="common">Swimming crab</name>
    <name type="synonym">Neptunus trituberculatus</name>
    <dbReference type="NCBI Taxonomy" id="210409"/>
    <lineage>
        <taxon>Eukaryota</taxon>
        <taxon>Metazoa</taxon>
        <taxon>Ecdysozoa</taxon>
        <taxon>Arthropoda</taxon>
        <taxon>Crustacea</taxon>
        <taxon>Multicrustacea</taxon>
        <taxon>Malacostraca</taxon>
        <taxon>Eumalacostraca</taxon>
        <taxon>Eucarida</taxon>
        <taxon>Decapoda</taxon>
        <taxon>Pleocyemata</taxon>
        <taxon>Brachyura</taxon>
        <taxon>Eubrachyura</taxon>
        <taxon>Portunoidea</taxon>
        <taxon>Portunidae</taxon>
        <taxon>Portuninae</taxon>
        <taxon>Portunus</taxon>
    </lineage>
</organism>
<dbReference type="AlphaFoldDB" id="A0A5B7HSM7"/>
<dbReference type="EMBL" id="VSRR010041159">
    <property type="protein sequence ID" value="MPC75460.1"/>
    <property type="molecule type" value="Genomic_DNA"/>
</dbReference>
<protein>
    <submittedName>
        <fullName evidence="1">Uncharacterized protein</fullName>
    </submittedName>
</protein>
<dbReference type="PANTHER" id="PTHR37162:SF1">
    <property type="entry name" value="BED-TYPE DOMAIN-CONTAINING PROTEIN"/>
    <property type="match status" value="1"/>
</dbReference>
<reference evidence="1 2" key="1">
    <citation type="submission" date="2019-05" db="EMBL/GenBank/DDBJ databases">
        <title>Another draft genome of Portunus trituberculatus and its Hox gene families provides insights of decapod evolution.</title>
        <authorList>
            <person name="Jeong J.-H."/>
            <person name="Song I."/>
            <person name="Kim S."/>
            <person name="Choi T."/>
            <person name="Kim D."/>
            <person name="Ryu S."/>
            <person name="Kim W."/>
        </authorList>
    </citation>
    <scope>NUCLEOTIDE SEQUENCE [LARGE SCALE GENOMIC DNA]</scope>
    <source>
        <tissue evidence="1">Muscle</tissue>
    </source>
</reference>
<dbReference type="Proteomes" id="UP000324222">
    <property type="component" value="Unassembled WGS sequence"/>
</dbReference>
<dbReference type="OrthoDB" id="6375565at2759"/>
<name>A0A5B7HSM7_PORTR</name>
<gene>
    <name evidence="1" type="ORF">E2C01_069848</name>
</gene>
<accession>A0A5B7HSM7</accession>